<dbReference type="InterPro" id="IPR029293">
    <property type="entry name" value="RHNO1"/>
</dbReference>
<gene>
    <name evidence="3 4" type="primary">rhno1</name>
</gene>
<proteinExistence type="predicted"/>
<evidence type="ECO:0000256" key="1">
    <source>
        <dbReference type="SAM" id="MobiDB-lite"/>
    </source>
</evidence>
<accession>A0A6P7HR84</accession>
<dbReference type="GO" id="GO:0071479">
    <property type="term" value="P:cellular response to ionizing radiation"/>
    <property type="evidence" value="ECO:0007669"/>
    <property type="project" value="InterPro"/>
</dbReference>
<dbReference type="CTD" id="83695"/>
<dbReference type="GO" id="GO:0000725">
    <property type="term" value="P:recombinational repair"/>
    <property type="evidence" value="ECO:0007669"/>
    <property type="project" value="TreeGrafter"/>
</dbReference>
<feature type="region of interest" description="Disordered" evidence="1">
    <location>
        <begin position="104"/>
        <end position="222"/>
    </location>
</feature>
<dbReference type="GO" id="GO:0000077">
    <property type="term" value="P:DNA damage checkpoint signaling"/>
    <property type="evidence" value="ECO:0007669"/>
    <property type="project" value="InterPro"/>
</dbReference>
<keyword evidence="2" id="KW-1185">Reference proteome</keyword>
<dbReference type="Proteomes" id="UP000515145">
    <property type="component" value="Chromosome 2"/>
</dbReference>
<evidence type="ECO:0000313" key="3">
    <source>
        <dbReference type="RefSeq" id="XP_028256222.1"/>
    </source>
</evidence>
<dbReference type="AlphaFoldDB" id="A0A6P7HR84"/>
<evidence type="ECO:0000313" key="4">
    <source>
        <dbReference type="RefSeq" id="XP_028256223.1"/>
    </source>
</evidence>
<sequence length="284" mass="30851">MPRKVTKTGKPPLLFQEQPVCGAKLQNVPEVRAALNPRDFFTETKAHNSSSLNSWVSPQFDSSVTLPPVRRGRRKCQSTTSILDGCSQLTRKSSVCKFPSLTFQTGSRVPKSTHTKKATQRTDAANQPQGSGRNKKTVSSGQYRDTPKRQLAPIRKTNAKTDPAASHRKCFGQSDQVTASIPKDAGASTPVSNELEVSSVGPPPDVDTPKAIDEGSSCPSTSSVHLLLAQPPCTPPSNQPPATLVMDTPERDYGVKVTWRRRKGLMLLLKDRGHLSESDVLIKS</sequence>
<organism evidence="2 4">
    <name type="scientific">Parambassis ranga</name>
    <name type="common">Indian glassy fish</name>
    <dbReference type="NCBI Taxonomy" id="210632"/>
    <lineage>
        <taxon>Eukaryota</taxon>
        <taxon>Metazoa</taxon>
        <taxon>Chordata</taxon>
        <taxon>Craniata</taxon>
        <taxon>Vertebrata</taxon>
        <taxon>Euteleostomi</taxon>
        <taxon>Actinopterygii</taxon>
        <taxon>Neopterygii</taxon>
        <taxon>Teleostei</taxon>
        <taxon>Neoteleostei</taxon>
        <taxon>Acanthomorphata</taxon>
        <taxon>Ovalentaria</taxon>
        <taxon>Ambassidae</taxon>
        <taxon>Parambassis</taxon>
    </lineage>
</organism>
<evidence type="ECO:0000313" key="2">
    <source>
        <dbReference type="Proteomes" id="UP000515145"/>
    </source>
</evidence>
<dbReference type="GO" id="GO:0005634">
    <property type="term" value="C:nucleus"/>
    <property type="evidence" value="ECO:0007669"/>
    <property type="project" value="InterPro"/>
</dbReference>
<reference evidence="3 4" key="1">
    <citation type="submission" date="2025-04" db="UniProtKB">
        <authorList>
            <consortium name="RefSeq"/>
        </authorList>
    </citation>
    <scope>IDENTIFICATION</scope>
</reference>
<protein>
    <submittedName>
        <fullName evidence="3 4">RAD9, HUS1, RAD1-interacting nuclear orphan protein 1</fullName>
    </submittedName>
</protein>
<dbReference type="RefSeq" id="XP_028256222.1">
    <property type="nucleotide sequence ID" value="XM_028400421.1"/>
</dbReference>
<dbReference type="GO" id="GO:0005694">
    <property type="term" value="C:chromosome"/>
    <property type="evidence" value="ECO:0007669"/>
    <property type="project" value="TreeGrafter"/>
</dbReference>
<dbReference type="PANTHER" id="PTHR35541:SF1">
    <property type="entry name" value="RAD9, HUS1, RAD1-INTERACTING NUCLEAR ORPHAN PROTEIN 1"/>
    <property type="match status" value="1"/>
</dbReference>
<name>A0A6P7HR84_9TELE</name>
<dbReference type="Pfam" id="PF15319">
    <property type="entry name" value="RHINO"/>
    <property type="match status" value="1"/>
</dbReference>
<dbReference type="OrthoDB" id="9942438at2759"/>
<feature type="compositionally biased region" description="Polar residues" evidence="1">
    <location>
        <begin position="121"/>
        <end position="143"/>
    </location>
</feature>
<dbReference type="RefSeq" id="XP_028256223.1">
    <property type="nucleotide sequence ID" value="XM_028400422.1"/>
</dbReference>
<dbReference type="PANTHER" id="PTHR35541">
    <property type="entry name" value="RAD9, HUS1, RAD1-INTERACTING NUCLEAR ORPHAN PROTEIN 1"/>
    <property type="match status" value="1"/>
</dbReference>
<dbReference type="GeneID" id="114432418"/>